<evidence type="ECO:0000313" key="3">
    <source>
        <dbReference type="WBParaSite" id="L893_g21968.t1"/>
    </source>
</evidence>
<name>A0A1I7Z1H2_9BILA</name>
<organism evidence="2 3">
    <name type="scientific">Steinernema glaseri</name>
    <dbReference type="NCBI Taxonomy" id="37863"/>
    <lineage>
        <taxon>Eukaryota</taxon>
        <taxon>Metazoa</taxon>
        <taxon>Ecdysozoa</taxon>
        <taxon>Nematoda</taxon>
        <taxon>Chromadorea</taxon>
        <taxon>Rhabditida</taxon>
        <taxon>Tylenchina</taxon>
        <taxon>Panagrolaimomorpha</taxon>
        <taxon>Strongyloidoidea</taxon>
        <taxon>Steinernematidae</taxon>
        <taxon>Steinernema</taxon>
    </lineage>
</organism>
<accession>A0A1I7Z1H2</accession>
<evidence type="ECO:0000313" key="2">
    <source>
        <dbReference type="Proteomes" id="UP000095287"/>
    </source>
</evidence>
<proteinExistence type="predicted"/>
<keyword evidence="2" id="KW-1185">Reference proteome</keyword>
<dbReference type="Proteomes" id="UP000095287">
    <property type="component" value="Unplaced"/>
</dbReference>
<reference evidence="3" key="1">
    <citation type="submission" date="2016-11" db="UniProtKB">
        <authorList>
            <consortium name="WormBaseParasite"/>
        </authorList>
    </citation>
    <scope>IDENTIFICATION</scope>
</reference>
<evidence type="ECO:0000256" key="1">
    <source>
        <dbReference type="SAM" id="MobiDB-lite"/>
    </source>
</evidence>
<protein>
    <submittedName>
        <fullName evidence="3">Secreted protein</fullName>
    </submittedName>
</protein>
<dbReference type="AlphaFoldDB" id="A0A1I7Z1H2"/>
<sequence>MQAHLMRISLPFVVKSFHSSSLARISMLVMSCDVSLVYMRSAPERTASSSIRSSSSREKKTPPTIMPAVTTPSERS</sequence>
<feature type="region of interest" description="Disordered" evidence="1">
    <location>
        <begin position="43"/>
        <end position="76"/>
    </location>
</feature>
<dbReference type="WBParaSite" id="L893_g21968.t1">
    <property type="protein sequence ID" value="L893_g21968.t1"/>
    <property type="gene ID" value="L893_g21968"/>
</dbReference>